<dbReference type="SMART" id="SM00671">
    <property type="entry name" value="SEL1"/>
    <property type="match status" value="1"/>
</dbReference>
<dbReference type="EMBL" id="JACHZF010000001">
    <property type="protein sequence ID" value="MBB3329332.1"/>
    <property type="molecule type" value="Genomic_DNA"/>
</dbReference>
<reference evidence="4 5" key="1">
    <citation type="submission" date="2020-08" db="EMBL/GenBank/DDBJ databases">
        <title>Genomic Encyclopedia of Archaeal and Bacterial Type Strains, Phase II (KMG-II): from individual species to whole genera.</title>
        <authorList>
            <person name="Goeker M."/>
        </authorList>
    </citation>
    <scope>NUCLEOTIDE SEQUENCE [LARGE SCALE GENOMIC DNA]</scope>
    <source>
        <strain evidence="4 5">5AG</strain>
    </source>
</reference>
<dbReference type="Gene3D" id="1.10.101.10">
    <property type="entry name" value="PGBD-like superfamily/PGBD"/>
    <property type="match status" value="1"/>
</dbReference>
<organism evidence="4 5">
    <name type="scientific">Halomonas campaniensis</name>
    <dbReference type="NCBI Taxonomy" id="213554"/>
    <lineage>
        <taxon>Bacteria</taxon>
        <taxon>Pseudomonadati</taxon>
        <taxon>Pseudomonadota</taxon>
        <taxon>Gammaproteobacteria</taxon>
        <taxon>Oceanospirillales</taxon>
        <taxon>Halomonadaceae</taxon>
        <taxon>Halomonas</taxon>
    </lineage>
</organism>
<proteinExistence type="predicted"/>
<dbReference type="Pfam" id="PF01471">
    <property type="entry name" value="PG_binding_1"/>
    <property type="match status" value="1"/>
</dbReference>
<protein>
    <submittedName>
        <fullName evidence="4">Peptidoglycan hydrolase-like protein with peptidoglycan-binding domain</fullName>
    </submittedName>
</protein>
<evidence type="ECO:0000259" key="3">
    <source>
        <dbReference type="Pfam" id="PF01471"/>
    </source>
</evidence>
<evidence type="ECO:0000256" key="2">
    <source>
        <dbReference type="SAM" id="MobiDB-lite"/>
    </source>
</evidence>
<keyword evidence="1" id="KW-0677">Repeat</keyword>
<dbReference type="AlphaFoldDB" id="A0A7W5P991"/>
<dbReference type="InterPro" id="IPR051726">
    <property type="entry name" value="Chitin_Synth_Reg"/>
</dbReference>
<dbReference type="Pfam" id="PF08238">
    <property type="entry name" value="Sel1"/>
    <property type="match status" value="1"/>
</dbReference>
<evidence type="ECO:0000256" key="1">
    <source>
        <dbReference type="ARBA" id="ARBA00022737"/>
    </source>
</evidence>
<keyword evidence="4" id="KW-0378">Hydrolase</keyword>
<dbReference type="Gene3D" id="1.25.40.10">
    <property type="entry name" value="Tetratricopeptide repeat domain"/>
    <property type="match status" value="1"/>
</dbReference>
<dbReference type="InterPro" id="IPR036365">
    <property type="entry name" value="PGBD-like_sf"/>
</dbReference>
<dbReference type="SUPFAM" id="SSF81901">
    <property type="entry name" value="HCP-like"/>
    <property type="match status" value="1"/>
</dbReference>
<dbReference type="InterPro" id="IPR002477">
    <property type="entry name" value="Peptidoglycan-bd-like"/>
</dbReference>
<dbReference type="InterPro" id="IPR011990">
    <property type="entry name" value="TPR-like_helical_dom_sf"/>
</dbReference>
<keyword evidence="5" id="KW-1185">Reference proteome</keyword>
<feature type="compositionally biased region" description="Basic and acidic residues" evidence="2">
    <location>
        <begin position="127"/>
        <end position="137"/>
    </location>
</feature>
<comment type="caution">
    <text evidence="4">The sequence shown here is derived from an EMBL/GenBank/DDBJ whole genome shotgun (WGS) entry which is preliminary data.</text>
</comment>
<feature type="domain" description="Peptidoglycan binding-like" evidence="3">
    <location>
        <begin position="140"/>
        <end position="194"/>
    </location>
</feature>
<name>A0A7W5P991_9GAMM</name>
<dbReference type="RefSeq" id="WP_183329417.1">
    <property type="nucleotide sequence ID" value="NZ_JACHZF010000001.1"/>
</dbReference>
<evidence type="ECO:0000313" key="5">
    <source>
        <dbReference type="Proteomes" id="UP000553442"/>
    </source>
</evidence>
<dbReference type="GO" id="GO:0016787">
    <property type="term" value="F:hydrolase activity"/>
    <property type="evidence" value="ECO:0007669"/>
    <property type="project" value="UniProtKB-KW"/>
</dbReference>
<dbReference type="PANTHER" id="PTHR46430">
    <property type="entry name" value="PROTEIN SKT5-RELATED"/>
    <property type="match status" value="1"/>
</dbReference>
<dbReference type="InterPro" id="IPR006597">
    <property type="entry name" value="Sel1-like"/>
</dbReference>
<accession>A0A7W5P991</accession>
<dbReference type="InterPro" id="IPR036366">
    <property type="entry name" value="PGBDSf"/>
</dbReference>
<dbReference type="PANTHER" id="PTHR46430:SF1">
    <property type="entry name" value="CHITIN SYNTHASE REGULATOR SKT5-RELATED"/>
    <property type="match status" value="1"/>
</dbReference>
<evidence type="ECO:0000313" key="4">
    <source>
        <dbReference type="EMBL" id="MBB3329332.1"/>
    </source>
</evidence>
<gene>
    <name evidence="4" type="ORF">BDK63_000168</name>
</gene>
<feature type="region of interest" description="Disordered" evidence="2">
    <location>
        <begin position="102"/>
        <end position="140"/>
    </location>
</feature>
<dbReference type="Proteomes" id="UP000553442">
    <property type="component" value="Unassembled WGS sequence"/>
</dbReference>
<dbReference type="SUPFAM" id="SSF47090">
    <property type="entry name" value="PGBD-like"/>
    <property type="match status" value="1"/>
</dbReference>
<sequence>MIIKGLALSLILIGSVGLASADYADGMRYYERQEYRQALQEFGAAARRGDADAQYMLGRLHEAGSGTAQDFVEAHKWYNLAAARGHRHAAEARDSLAQRMTAGQVAEAQQAARGWRPEEDASSQATERARPDIETLSDRQGIAEIQRELNRLGYDAGPVDGAMGRRTRSAIREYQADRDMAQDGLATADLLRRLRETERQAAAASAEPPPAAESRVALQDDFSDGDYRRNPPWTVLSGDFAVDENGLRSIVETRRTTARESRGLSAERPEEIGLAMLSLILEQTGTIRQGEEVSIPVEPARIFVNAPVANAFRMELAVASRQRTGSLELGVFQGNRPSGTGYRLVYTPGSRPGLSLVRLVSGSAEVVARHEGSLDLEDGRFHRIVWTRDEDGQMQVRVDDQRLLSVRDNGLRDPFQGFVLANQGGDYTLRRIRLEE</sequence>